<comment type="caution">
    <text evidence="5">The sequence shown here is derived from an EMBL/GenBank/DDBJ whole genome shotgun (WGS) entry which is preliminary data.</text>
</comment>
<accession>A0A7V5H3P9</accession>
<dbReference type="GO" id="GO:0005975">
    <property type="term" value="P:carbohydrate metabolic process"/>
    <property type="evidence" value="ECO:0007669"/>
    <property type="project" value="InterPro"/>
</dbReference>
<dbReference type="InterPro" id="IPR052047">
    <property type="entry name" value="GH94_Enzymes"/>
</dbReference>
<proteinExistence type="predicted"/>
<dbReference type="PANTHER" id="PTHR37469">
    <property type="entry name" value="CELLOBIONIC ACID PHOSPHORYLASE-RELATED"/>
    <property type="match status" value="1"/>
</dbReference>
<dbReference type="Gene3D" id="2.70.98.40">
    <property type="entry name" value="Glycoside hydrolase, family 65, N-terminal domain"/>
    <property type="match status" value="1"/>
</dbReference>
<dbReference type="InterPro" id="IPR033432">
    <property type="entry name" value="GH94_catalytic"/>
</dbReference>
<dbReference type="InterPro" id="IPR010383">
    <property type="entry name" value="Glyco_hydrolase_94_b-supersand"/>
</dbReference>
<feature type="domain" description="Glycosyl hydrolase 94 supersandwich" evidence="3">
    <location>
        <begin position="1"/>
        <end position="145"/>
    </location>
</feature>
<reference evidence="5" key="1">
    <citation type="journal article" date="2020" name="mSystems">
        <title>Genome- and Community-Level Interaction Insights into Carbon Utilization and Element Cycling Functions of Hydrothermarchaeota in Hydrothermal Sediment.</title>
        <authorList>
            <person name="Zhou Z."/>
            <person name="Liu Y."/>
            <person name="Xu W."/>
            <person name="Pan J."/>
            <person name="Luo Z.H."/>
            <person name="Li M."/>
        </authorList>
    </citation>
    <scope>NUCLEOTIDE SEQUENCE [LARGE SCALE GENOMIC DNA]</scope>
    <source>
        <strain evidence="5">HyVt-76</strain>
    </source>
</reference>
<dbReference type="Proteomes" id="UP000886111">
    <property type="component" value="Unassembled WGS sequence"/>
</dbReference>
<dbReference type="EMBL" id="DRTD01000423">
    <property type="protein sequence ID" value="HHE55266.1"/>
    <property type="molecule type" value="Genomic_DNA"/>
</dbReference>
<dbReference type="GO" id="GO:0016757">
    <property type="term" value="F:glycosyltransferase activity"/>
    <property type="evidence" value="ECO:0007669"/>
    <property type="project" value="UniProtKB-KW"/>
</dbReference>
<dbReference type="InterPro" id="IPR011013">
    <property type="entry name" value="Gal_mutarotase_sf_dom"/>
</dbReference>
<dbReference type="Gene3D" id="1.50.10.10">
    <property type="match status" value="1"/>
</dbReference>
<keyword evidence="2 5" id="KW-0808">Transferase</keyword>
<gene>
    <name evidence="5" type="ORF">ENL21_05745</name>
</gene>
<dbReference type="GO" id="GO:0030246">
    <property type="term" value="F:carbohydrate binding"/>
    <property type="evidence" value="ECO:0007669"/>
    <property type="project" value="InterPro"/>
</dbReference>
<evidence type="ECO:0000256" key="2">
    <source>
        <dbReference type="ARBA" id="ARBA00022679"/>
    </source>
</evidence>
<name>A0A7V5H3P9_CALAY</name>
<evidence type="ECO:0000313" key="5">
    <source>
        <dbReference type="EMBL" id="HHE55266.1"/>
    </source>
</evidence>
<protein>
    <submittedName>
        <fullName evidence="5">Glycosyl transferase family 36</fullName>
    </submittedName>
</protein>
<dbReference type="SUPFAM" id="SSF74650">
    <property type="entry name" value="Galactose mutarotase-like"/>
    <property type="match status" value="1"/>
</dbReference>
<dbReference type="SUPFAM" id="SSF48208">
    <property type="entry name" value="Six-hairpin glycosidases"/>
    <property type="match status" value="1"/>
</dbReference>
<organism evidence="5">
    <name type="scientific">Caldithrix abyssi</name>
    <dbReference type="NCBI Taxonomy" id="187145"/>
    <lineage>
        <taxon>Bacteria</taxon>
        <taxon>Pseudomonadati</taxon>
        <taxon>Calditrichota</taxon>
        <taxon>Calditrichia</taxon>
        <taxon>Calditrichales</taxon>
        <taxon>Calditrichaceae</taxon>
        <taxon>Caldithrix</taxon>
    </lineage>
</organism>
<dbReference type="InterPro" id="IPR037018">
    <property type="entry name" value="GH65_N"/>
</dbReference>
<sequence>MGHALIDLINQCDDQHFNRAYFDEQLNTLFATKTYWVTENSSTQYQENKEWDQWAFFTASKPISKYETVRENFIGFYSNESKPAALESGQFSCQDRDFGNIVGALYFELELDPGHTENFHFLLGVLPKTKFEQQKETILQKYNNPEQIKHALKEVSQYWQHFFSHTQVKSTDQEFNTFMNYWTPYQAKVAFDVGRVASFYYWGIARGYGFRDTAQDTIAITIAHPEKAKERIKLLARQIFKDGQVYHHFYGDGQGETTEHCDDPVWFILAVTNYIKETSDFDILNHKEKFVDTQDAFTIYDHLLAVIQFIENNLGKHGLPLFGRGDWNDTLDYIGGKEGGESVWGAMFYITFLKELNELLKYLNKNEEITRTEKLIDLLTQNVDKYCWDGEWYLRAFGDNGTKIGSKSCESGKIFLNTQTWAVLAQLPDQQRLKKALASVKSELDSDQGPKICAPAFRQINPKIGLITRCVAGKKENAAVFCHPTTWLIQAECLLGNGNQAYYYYKKLLPSKIPSSLYKTEPYVYPQYITSDEHPTAGQASHSWQTGTAAWMYRVIYDYFLGVRPTYDGLLIDPVIPAEWREVEVRRKFREVEYFIKINNPRGLQRGVKSVKIDNQLIEGNLIPEIKGKTSLQIEVFME</sequence>
<evidence type="ECO:0000259" key="4">
    <source>
        <dbReference type="Pfam" id="PF17167"/>
    </source>
</evidence>
<dbReference type="Gene3D" id="2.60.420.10">
    <property type="entry name" value="Maltose phosphorylase, domain 3"/>
    <property type="match status" value="1"/>
</dbReference>
<evidence type="ECO:0000256" key="1">
    <source>
        <dbReference type="ARBA" id="ARBA00022676"/>
    </source>
</evidence>
<evidence type="ECO:0000259" key="3">
    <source>
        <dbReference type="Pfam" id="PF06165"/>
    </source>
</evidence>
<keyword evidence="1" id="KW-0328">Glycosyltransferase</keyword>
<dbReference type="Pfam" id="PF06165">
    <property type="entry name" value="GH94_b-supersand"/>
    <property type="match status" value="1"/>
</dbReference>
<dbReference type="InterPro" id="IPR012341">
    <property type="entry name" value="6hp_glycosidase-like_sf"/>
</dbReference>
<dbReference type="AlphaFoldDB" id="A0A7V5H3P9"/>
<dbReference type="PANTHER" id="PTHR37469:SF2">
    <property type="entry name" value="CELLOBIONIC ACID PHOSPHORYLASE"/>
    <property type="match status" value="1"/>
</dbReference>
<dbReference type="Pfam" id="PF17167">
    <property type="entry name" value="Glyco_hydro_94"/>
    <property type="match status" value="1"/>
</dbReference>
<dbReference type="InterPro" id="IPR008928">
    <property type="entry name" value="6-hairpin_glycosidase_sf"/>
</dbReference>
<feature type="domain" description="Glycosyl hydrolase 94 catalytic" evidence="4">
    <location>
        <begin position="158"/>
        <end position="562"/>
    </location>
</feature>